<name>A0A6C0HJP1_9ZZZZ</name>
<protein>
    <recommendedName>
        <fullName evidence="2">Restriction endonuclease type IV Mrr domain-containing protein</fullName>
    </recommendedName>
</protein>
<evidence type="ECO:0008006" key="2">
    <source>
        <dbReference type="Google" id="ProtNLM"/>
    </source>
</evidence>
<dbReference type="EMBL" id="MN739974">
    <property type="protein sequence ID" value="QHT80654.1"/>
    <property type="molecule type" value="Genomic_DNA"/>
</dbReference>
<evidence type="ECO:0000313" key="1">
    <source>
        <dbReference type="EMBL" id="QHT80654.1"/>
    </source>
</evidence>
<reference evidence="1" key="1">
    <citation type="journal article" date="2020" name="Nature">
        <title>Giant virus diversity and host interactions through global metagenomics.</title>
        <authorList>
            <person name="Schulz F."/>
            <person name="Roux S."/>
            <person name="Paez-Espino D."/>
            <person name="Jungbluth S."/>
            <person name="Walsh D.A."/>
            <person name="Denef V.J."/>
            <person name="McMahon K.D."/>
            <person name="Konstantinidis K.T."/>
            <person name="Eloe-Fadrosh E.A."/>
            <person name="Kyrpides N.C."/>
            <person name="Woyke T."/>
        </authorList>
    </citation>
    <scope>NUCLEOTIDE SEQUENCE</scope>
    <source>
        <strain evidence="1">GVMAG-M-3300023184-121</strain>
    </source>
</reference>
<proteinExistence type="predicted"/>
<dbReference type="AlphaFoldDB" id="A0A6C0HJP1"/>
<sequence>MTTLHQIRFYAYQDIPLSHKRDAGFPLSDKGIDLVDETFRHIVQVKYYGFQKKIHYGNLATFLGTPILVGRPTLRLTLVRTKHSVLHTDLEKMVQRRNLIDVTLCSKEFLKSR</sequence>
<accession>A0A6C0HJP1</accession>
<organism evidence="1">
    <name type="scientific">viral metagenome</name>
    <dbReference type="NCBI Taxonomy" id="1070528"/>
    <lineage>
        <taxon>unclassified sequences</taxon>
        <taxon>metagenomes</taxon>
        <taxon>organismal metagenomes</taxon>
    </lineage>
</organism>